<dbReference type="AlphaFoldDB" id="A0A6G0Z925"/>
<comment type="caution">
    <text evidence="1">The sequence shown here is derived from an EMBL/GenBank/DDBJ whole genome shotgun (WGS) entry which is preliminary data.</text>
</comment>
<feature type="non-terminal residue" evidence="1">
    <location>
        <position position="1"/>
    </location>
</feature>
<gene>
    <name evidence="1" type="ORF">FWK35_00017709</name>
</gene>
<keyword evidence="2" id="KW-1185">Reference proteome</keyword>
<evidence type="ECO:0000313" key="1">
    <source>
        <dbReference type="EMBL" id="KAF0767070.1"/>
    </source>
</evidence>
<accession>A0A6G0Z925</accession>
<proteinExistence type="predicted"/>
<dbReference type="EMBL" id="VUJU01001045">
    <property type="protein sequence ID" value="KAF0767070.1"/>
    <property type="molecule type" value="Genomic_DNA"/>
</dbReference>
<name>A0A6G0Z925_APHCR</name>
<dbReference type="Proteomes" id="UP000478052">
    <property type="component" value="Unassembled WGS sequence"/>
</dbReference>
<organism evidence="1 2">
    <name type="scientific">Aphis craccivora</name>
    <name type="common">Cowpea aphid</name>
    <dbReference type="NCBI Taxonomy" id="307492"/>
    <lineage>
        <taxon>Eukaryota</taxon>
        <taxon>Metazoa</taxon>
        <taxon>Ecdysozoa</taxon>
        <taxon>Arthropoda</taxon>
        <taxon>Hexapoda</taxon>
        <taxon>Insecta</taxon>
        <taxon>Pterygota</taxon>
        <taxon>Neoptera</taxon>
        <taxon>Paraneoptera</taxon>
        <taxon>Hemiptera</taxon>
        <taxon>Sternorrhyncha</taxon>
        <taxon>Aphidomorpha</taxon>
        <taxon>Aphidoidea</taxon>
        <taxon>Aphididae</taxon>
        <taxon>Aphidini</taxon>
        <taxon>Aphis</taxon>
        <taxon>Aphis</taxon>
    </lineage>
</organism>
<evidence type="ECO:0000313" key="2">
    <source>
        <dbReference type="Proteomes" id="UP000478052"/>
    </source>
</evidence>
<protein>
    <submittedName>
        <fullName evidence="1">Uncharacterized protein</fullName>
    </submittedName>
</protein>
<reference evidence="1 2" key="1">
    <citation type="submission" date="2019-08" db="EMBL/GenBank/DDBJ databases">
        <title>Whole genome of Aphis craccivora.</title>
        <authorList>
            <person name="Voronova N.V."/>
            <person name="Shulinski R.S."/>
            <person name="Bandarenka Y.V."/>
            <person name="Zhorov D.G."/>
            <person name="Warner D."/>
        </authorList>
    </citation>
    <scope>NUCLEOTIDE SEQUENCE [LARGE SCALE GENOMIC DNA]</scope>
    <source>
        <strain evidence="1">180601</strain>
        <tissue evidence="1">Whole Body</tissue>
    </source>
</reference>
<sequence length="75" mass="8774">IHKTTNLPPYISNPKLHTDLILQTVHKEAVTFYQRFHFKLSSHINHLVALYLTHHFQNSKESPKKTQKELVSSPD</sequence>